<protein>
    <submittedName>
        <fullName evidence="2">Uncharacterized protein</fullName>
    </submittedName>
</protein>
<sequence length="74" mass="7632">MLTRTAVHPRAGSFPGSRVGHSGADTATARANELVGNADSPIGEVGADDGGRNGDGGHFGILSQKIWTRYLVMP</sequence>
<name>A0AAJ0VMG6_ACIBA</name>
<evidence type="ECO:0000313" key="2">
    <source>
        <dbReference type="EMBL" id="KZA06302.1"/>
    </source>
</evidence>
<accession>A0AAJ0VMG6</accession>
<organism evidence="2 3">
    <name type="scientific">Acinetobacter baumannii</name>
    <dbReference type="NCBI Taxonomy" id="470"/>
    <lineage>
        <taxon>Bacteria</taxon>
        <taxon>Pseudomonadati</taxon>
        <taxon>Pseudomonadota</taxon>
        <taxon>Gammaproteobacteria</taxon>
        <taxon>Moraxellales</taxon>
        <taxon>Moraxellaceae</taxon>
        <taxon>Acinetobacter</taxon>
        <taxon>Acinetobacter calcoaceticus/baumannii complex</taxon>
    </lineage>
</organism>
<proteinExistence type="predicted"/>
<reference evidence="2 3" key="1">
    <citation type="submission" date="2016-01" db="EMBL/GenBank/DDBJ databases">
        <title>Draft sequences of Acinetobacter baumannii isolates from wounded military personnel.</title>
        <authorList>
            <person name="Arivett B.A."/>
            <person name="Fiester S.E."/>
            <person name="Ream D.C."/>
            <person name="Actis L.A."/>
        </authorList>
    </citation>
    <scope>NUCLEOTIDE SEQUENCE [LARGE SCALE GENOMIC DNA]</scope>
    <source>
        <strain evidence="2 3">AB2828</strain>
    </source>
</reference>
<dbReference type="AlphaFoldDB" id="A0AAJ0VMG6"/>
<evidence type="ECO:0000313" key="3">
    <source>
        <dbReference type="Proteomes" id="UP000076296"/>
    </source>
</evidence>
<gene>
    <name evidence="2" type="ORF">LV35_04272</name>
</gene>
<feature type="region of interest" description="Disordered" evidence="1">
    <location>
        <begin position="1"/>
        <end position="24"/>
    </location>
</feature>
<dbReference type="EMBL" id="LRDT01000105">
    <property type="protein sequence ID" value="KZA06302.1"/>
    <property type="molecule type" value="Genomic_DNA"/>
</dbReference>
<evidence type="ECO:0000256" key="1">
    <source>
        <dbReference type="SAM" id="MobiDB-lite"/>
    </source>
</evidence>
<comment type="caution">
    <text evidence="2">The sequence shown here is derived from an EMBL/GenBank/DDBJ whole genome shotgun (WGS) entry which is preliminary data.</text>
</comment>
<dbReference type="Proteomes" id="UP000076296">
    <property type="component" value="Unassembled WGS sequence"/>
</dbReference>